<gene>
    <name evidence="1" type="ORF">ACFP3R_09140</name>
</gene>
<reference evidence="2" key="1">
    <citation type="journal article" date="2019" name="Int. J. Syst. Evol. Microbiol.">
        <title>The Global Catalogue of Microorganisms (GCM) 10K type strain sequencing project: providing services to taxonomists for standard genome sequencing and annotation.</title>
        <authorList>
            <consortium name="The Broad Institute Genomics Platform"/>
            <consortium name="The Broad Institute Genome Sequencing Center for Infectious Disease"/>
            <person name="Wu L."/>
            <person name="Ma J."/>
        </authorList>
    </citation>
    <scope>NUCLEOTIDE SEQUENCE [LARGE SCALE GENOMIC DNA]</scope>
    <source>
        <strain evidence="2">CGMCC 4.7246</strain>
    </source>
</reference>
<dbReference type="EMBL" id="JBHSQO010000006">
    <property type="protein sequence ID" value="MFC6089431.1"/>
    <property type="molecule type" value="Genomic_DNA"/>
</dbReference>
<dbReference type="RefSeq" id="WP_380634597.1">
    <property type="nucleotide sequence ID" value="NZ_JBHSQO010000006.1"/>
</dbReference>
<organism evidence="1 2">
    <name type="scientific">Saccharothrix lopnurensis</name>
    <dbReference type="NCBI Taxonomy" id="1670621"/>
    <lineage>
        <taxon>Bacteria</taxon>
        <taxon>Bacillati</taxon>
        <taxon>Actinomycetota</taxon>
        <taxon>Actinomycetes</taxon>
        <taxon>Pseudonocardiales</taxon>
        <taxon>Pseudonocardiaceae</taxon>
        <taxon>Saccharothrix</taxon>
    </lineage>
</organism>
<name>A0ABW1P1S3_9PSEU</name>
<dbReference type="CDD" id="cd00093">
    <property type="entry name" value="HTH_XRE"/>
    <property type="match status" value="1"/>
</dbReference>
<dbReference type="Proteomes" id="UP001596220">
    <property type="component" value="Unassembled WGS sequence"/>
</dbReference>
<accession>A0ABW1P1S3</accession>
<dbReference type="SUPFAM" id="SSF47413">
    <property type="entry name" value="lambda repressor-like DNA-binding domains"/>
    <property type="match status" value="1"/>
</dbReference>
<dbReference type="InterPro" id="IPR001387">
    <property type="entry name" value="Cro/C1-type_HTH"/>
</dbReference>
<dbReference type="InterPro" id="IPR010982">
    <property type="entry name" value="Lambda_DNA-bd_dom_sf"/>
</dbReference>
<evidence type="ECO:0000313" key="2">
    <source>
        <dbReference type="Proteomes" id="UP001596220"/>
    </source>
</evidence>
<keyword evidence="2" id="KW-1185">Reference proteome</keyword>
<protein>
    <submittedName>
        <fullName evidence="1">Helix-turn-helix domain-containing protein</fullName>
    </submittedName>
</protein>
<evidence type="ECO:0000313" key="1">
    <source>
        <dbReference type="EMBL" id="MFC6089431.1"/>
    </source>
</evidence>
<sequence>MDYDESAWAHLAEVATARRDYHGWTQAEVATRGGISLDTVQSIEGARRTGYRARTLRGYERGMLWASHSVTAVLEGREPTPLEGEPLPRTVMTPIPSGDSPAQAIGQALEMLRAVRGAFGQVIFDAALAQLRAESGGEAHGASGSR</sequence>
<proteinExistence type="predicted"/>
<dbReference type="Gene3D" id="1.10.260.40">
    <property type="entry name" value="lambda repressor-like DNA-binding domains"/>
    <property type="match status" value="1"/>
</dbReference>
<comment type="caution">
    <text evidence="1">The sequence shown here is derived from an EMBL/GenBank/DDBJ whole genome shotgun (WGS) entry which is preliminary data.</text>
</comment>